<proteinExistence type="predicted"/>
<name>A0ABX0J965_9BACL</name>
<gene>
    <name evidence="1" type="ORF">G9U52_23030</name>
</gene>
<keyword evidence="2" id="KW-1185">Reference proteome</keyword>
<evidence type="ECO:0000313" key="1">
    <source>
        <dbReference type="EMBL" id="NHN32702.1"/>
    </source>
</evidence>
<dbReference type="EMBL" id="JAAOIW010000009">
    <property type="protein sequence ID" value="NHN32702.1"/>
    <property type="molecule type" value="Genomic_DNA"/>
</dbReference>
<dbReference type="RefSeq" id="WP_166152990.1">
    <property type="nucleotide sequence ID" value="NZ_JAAOIW010000009.1"/>
</dbReference>
<sequence>MNLNLDTQPKDRILVKTDKELFAWLRSKYPQTKDEPFGLLKSTIKTG</sequence>
<evidence type="ECO:0000313" key="2">
    <source>
        <dbReference type="Proteomes" id="UP001165962"/>
    </source>
</evidence>
<reference evidence="1" key="1">
    <citation type="submission" date="2020-03" db="EMBL/GenBank/DDBJ databases">
        <title>Draft sequencing of Paenibacilllus sp. S3N08.</title>
        <authorList>
            <person name="Kim D.-U."/>
        </authorList>
    </citation>
    <scope>NUCLEOTIDE SEQUENCE</scope>
    <source>
        <strain evidence="1">S3N08</strain>
    </source>
</reference>
<dbReference type="Proteomes" id="UP001165962">
    <property type="component" value="Unassembled WGS sequence"/>
</dbReference>
<comment type="caution">
    <text evidence="1">The sequence shown here is derived from an EMBL/GenBank/DDBJ whole genome shotgun (WGS) entry which is preliminary data.</text>
</comment>
<accession>A0ABX0J965</accession>
<protein>
    <submittedName>
        <fullName evidence="1">Uncharacterized protein</fullName>
    </submittedName>
</protein>
<organism evidence="1 2">
    <name type="scientific">Paenibacillus agricola</name>
    <dbReference type="NCBI Taxonomy" id="2716264"/>
    <lineage>
        <taxon>Bacteria</taxon>
        <taxon>Bacillati</taxon>
        <taxon>Bacillota</taxon>
        <taxon>Bacilli</taxon>
        <taxon>Bacillales</taxon>
        <taxon>Paenibacillaceae</taxon>
        <taxon>Paenibacillus</taxon>
    </lineage>
</organism>